<dbReference type="EMBL" id="LN824141">
    <property type="protein sequence ID" value="CEP78496.1"/>
    <property type="molecule type" value="Genomic_DNA"/>
</dbReference>
<feature type="binding site" evidence="11">
    <location>
        <position position="296"/>
    </location>
    <ligand>
        <name>substrate</name>
    </ligand>
</feature>
<evidence type="ECO:0000256" key="6">
    <source>
        <dbReference type="ARBA" id="ARBA00023001"/>
    </source>
</evidence>
<dbReference type="InterPro" id="IPR001360">
    <property type="entry name" value="Glyco_hydro_1"/>
</dbReference>
<sequence length="446" mass="51442">MSTKYFPKDFLWGAATASYQIEGSPLADGAGSSIWHRFSHTPGNILNGDTGDVAADHYRRYKEDIALMKEMGLKGYRFSIAWPRIYPYGKGKINVKGMDFYDRLVDELLEAGITPFITLYHWDLPATLQDLGGWANRDIACWFADYADYMFQRLGDRVENWSTLNEPWVVAFVGHLFGEHAPGMKDIYSAFLVTHNQLRAHSKAVRAFREANIANGKIGITLSNTSHDPATDSMEDKIAAKVAHEWNNYPLFLHPIYYGDYPDTVKEFLKEYLPKNYYKDMEEIKEEIDFVGINYYSGDLVKFDPDSPLGGKSVKRGLPKTEMGWEIYPEGFYKILKGLQDEYNPKEVYVTENGAAFDDKVENGEVHDHKRIDYLKKHFEMAHKAIEDGVKLKGYFVWSLLDNFEWAFGYSKRFGIVYVDYNTQKRIIKDSGKWYSQIIKNNSLDF</sequence>
<dbReference type="InterPro" id="IPR018120">
    <property type="entry name" value="Glyco_hydro_1_AS"/>
</dbReference>
<evidence type="ECO:0000256" key="8">
    <source>
        <dbReference type="ARBA" id="ARBA00023295"/>
    </source>
</evidence>
<dbReference type="KEGG" id="dtn:DTL3_1194"/>
<feature type="binding site" evidence="11">
    <location>
        <position position="398"/>
    </location>
    <ligand>
        <name>substrate</name>
    </ligand>
</feature>
<keyword evidence="9" id="KW-0624">Polysaccharide degradation</keyword>
<accession>A0A0C7NKR7</accession>
<keyword evidence="7" id="KW-0119">Carbohydrate metabolism</keyword>
<keyword evidence="8 13" id="KW-0326">Glycosidase</keyword>
<comment type="catalytic activity">
    <reaction evidence="1 13">
        <text>Hydrolysis of terminal, non-reducing beta-D-glucosyl residues with release of beta-D-glucose.</text>
        <dbReference type="EC" id="3.2.1.21"/>
    </reaction>
</comment>
<reference evidence="15" key="1">
    <citation type="submission" date="2014-11" db="EMBL/GenBank/DDBJ databases">
        <authorList>
            <person name="Wibberg D."/>
        </authorList>
    </citation>
    <scope>NUCLEOTIDE SEQUENCE [LARGE SCALE GENOMIC DNA]</scope>
    <source>
        <strain evidence="15">L3</strain>
    </source>
</reference>
<dbReference type="PATRIC" id="fig|1006576.9.peg.1194"/>
<dbReference type="PANTHER" id="PTHR10353:SF36">
    <property type="entry name" value="LP05116P"/>
    <property type="match status" value="1"/>
</dbReference>
<feature type="binding site" evidence="11">
    <location>
        <begin position="405"/>
        <end position="406"/>
    </location>
    <ligand>
        <name>substrate</name>
    </ligand>
</feature>
<feature type="active site" description="Proton donor" evidence="10">
    <location>
        <position position="166"/>
    </location>
</feature>
<evidence type="ECO:0000256" key="2">
    <source>
        <dbReference type="ARBA" id="ARBA00004987"/>
    </source>
</evidence>
<keyword evidence="6" id="KW-0136">Cellulose degradation</keyword>
<feature type="active site" description="Nucleophile" evidence="10 12">
    <location>
        <position position="352"/>
    </location>
</feature>
<evidence type="ECO:0000256" key="3">
    <source>
        <dbReference type="ARBA" id="ARBA00010838"/>
    </source>
</evidence>
<dbReference type="Pfam" id="PF00232">
    <property type="entry name" value="Glyco_hydro_1"/>
    <property type="match status" value="1"/>
</dbReference>
<evidence type="ECO:0000256" key="4">
    <source>
        <dbReference type="ARBA" id="ARBA00012744"/>
    </source>
</evidence>
<comment type="similarity">
    <text evidence="3 13">Belongs to the glycosyl hydrolase 1 family.</text>
</comment>
<dbReference type="OrthoDB" id="2339329at2"/>
<evidence type="ECO:0000256" key="7">
    <source>
        <dbReference type="ARBA" id="ARBA00023277"/>
    </source>
</evidence>
<evidence type="ECO:0000313" key="15">
    <source>
        <dbReference type="Proteomes" id="UP000032809"/>
    </source>
</evidence>
<evidence type="ECO:0000256" key="5">
    <source>
        <dbReference type="ARBA" id="ARBA00022801"/>
    </source>
</evidence>
<dbReference type="NCBIfam" id="TIGR03356">
    <property type="entry name" value="BGL"/>
    <property type="match status" value="1"/>
</dbReference>
<dbReference type="PANTHER" id="PTHR10353">
    <property type="entry name" value="GLYCOSYL HYDROLASE"/>
    <property type="match status" value="1"/>
</dbReference>
<dbReference type="AlphaFoldDB" id="A0A0C7NKR7"/>
<evidence type="ECO:0000256" key="10">
    <source>
        <dbReference type="PIRSR" id="PIRSR617736-1"/>
    </source>
</evidence>
<dbReference type="STRING" id="1006576.DTL3_1194"/>
<evidence type="ECO:0000256" key="13">
    <source>
        <dbReference type="RuleBase" id="RU361175"/>
    </source>
</evidence>
<protein>
    <recommendedName>
        <fullName evidence="4 13">Beta-glucosidase</fullName>
        <ecNumber evidence="4 13">3.2.1.21</ecNumber>
    </recommendedName>
</protein>
<gene>
    <name evidence="14" type="primary">bglA</name>
    <name evidence="14" type="ORF">DTL3_1194</name>
</gene>
<evidence type="ECO:0000313" key="14">
    <source>
        <dbReference type="EMBL" id="CEP78496.1"/>
    </source>
</evidence>
<dbReference type="GO" id="GO:0008422">
    <property type="term" value="F:beta-glucosidase activity"/>
    <property type="evidence" value="ECO:0007669"/>
    <property type="project" value="UniProtKB-EC"/>
</dbReference>
<evidence type="ECO:0000256" key="12">
    <source>
        <dbReference type="PROSITE-ProRule" id="PRU10055"/>
    </source>
</evidence>
<dbReference type="PROSITE" id="PS00653">
    <property type="entry name" value="GLYCOSYL_HYDROL_F1_2"/>
    <property type="match status" value="1"/>
</dbReference>
<evidence type="ECO:0000256" key="9">
    <source>
        <dbReference type="ARBA" id="ARBA00023326"/>
    </source>
</evidence>
<evidence type="ECO:0000256" key="1">
    <source>
        <dbReference type="ARBA" id="ARBA00000448"/>
    </source>
</evidence>
<evidence type="ECO:0000256" key="11">
    <source>
        <dbReference type="PIRSR" id="PIRSR617736-2"/>
    </source>
</evidence>
<dbReference type="InterPro" id="IPR017853">
    <property type="entry name" value="GH"/>
</dbReference>
<dbReference type="SUPFAM" id="SSF51445">
    <property type="entry name" value="(Trans)glycosidases"/>
    <property type="match status" value="1"/>
</dbReference>
<dbReference type="Proteomes" id="UP000032809">
    <property type="component" value="Chromosome I"/>
</dbReference>
<dbReference type="GO" id="GO:0030245">
    <property type="term" value="P:cellulose catabolic process"/>
    <property type="evidence" value="ECO:0007669"/>
    <property type="project" value="UniProtKB-KW"/>
</dbReference>
<dbReference type="Gene3D" id="3.20.20.80">
    <property type="entry name" value="Glycosidases"/>
    <property type="match status" value="1"/>
</dbReference>
<dbReference type="EC" id="3.2.1.21" evidence="4 13"/>
<feature type="binding site" evidence="11">
    <location>
        <position position="20"/>
    </location>
    <ligand>
        <name>substrate</name>
    </ligand>
</feature>
<keyword evidence="5 13" id="KW-0378">Hydrolase</keyword>
<name>A0A0C7NKR7_DEFTU</name>
<dbReference type="InterPro" id="IPR017736">
    <property type="entry name" value="Glyco_hydro_1_beta-glucosidase"/>
</dbReference>
<dbReference type="GO" id="GO:0005829">
    <property type="term" value="C:cytosol"/>
    <property type="evidence" value="ECO:0007669"/>
    <property type="project" value="TreeGrafter"/>
</dbReference>
<dbReference type="FunFam" id="3.20.20.80:FF:000004">
    <property type="entry name" value="Beta-glucosidase 6-phospho-beta-glucosidase"/>
    <property type="match status" value="1"/>
</dbReference>
<dbReference type="RefSeq" id="WP_045087930.1">
    <property type="nucleotide sequence ID" value="NZ_LN824141.1"/>
</dbReference>
<dbReference type="PROSITE" id="PS00572">
    <property type="entry name" value="GLYCOSYL_HYDROL_F1_1"/>
    <property type="match status" value="1"/>
</dbReference>
<dbReference type="InterPro" id="IPR033132">
    <property type="entry name" value="GH_1_N_CS"/>
</dbReference>
<feature type="binding site" evidence="11">
    <location>
        <position position="121"/>
    </location>
    <ligand>
        <name>substrate</name>
    </ligand>
</feature>
<proteinExistence type="inferred from homology"/>
<dbReference type="PRINTS" id="PR00131">
    <property type="entry name" value="GLHYDRLASE1"/>
</dbReference>
<feature type="binding site" evidence="11">
    <location>
        <position position="165"/>
    </location>
    <ligand>
        <name>substrate</name>
    </ligand>
</feature>
<dbReference type="HOGENOM" id="CLU_001859_1_3_0"/>
<organism evidence="14 15">
    <name type="scientific">Defluviitoga tunisiensis</name>
    <dbReference type="NCBI Taxonomy" id="1006576"/>
    <lineage>
        <taxon>Bacteria</taxon>
        <taxon>Thermotogati</taxon>
        <taxon>Thermotogota</taxon>
        <taxon>Thermotogae</taxon>
        <taxon>Petrotogales</taxon>
        <taxon>Petrotogaceae</taxon>
        <taxon>Defluviitoga</taxon>
    </lineage>
</organism>
<keyword evidence="15" id="KW-1185">Reference proteome</keyword>
<comment type="pathway">
    <text evidence="2">Glycan metabolism; cellulose degradation.</text>
</comment>